<feature type="domain" description="Aminotransferase class I/classII large" evidence="10">
    <location>
        <begin position="34"/>
        <end position="388"/>
    </location>
</feature>
<comment type="pathway">
    <text evidence="2">Amino-acid biosynthesis; L-lysine biosynthesis via DAP pathway; LL-2,6-diaminopimelate from (S)-tetrahydrodipicolinate (aminotransferase route): step 1/1.</text>
</comment>
<reference evidence="11" key="2">
    <citation type="journal article" date="2021" name="PeerJ">
        <title>Extensive microbial diversity within the chicken gut microbiome revealed by metagenomics and culture.</title>
        <authorList>
            <person name="Gilroy R."/>
            <person name="Ravi A."/>
            <person name="Getino M."/>
            <person name="Pursley I."/>
            <person name="Horton D.L."/>
            <person name="Alikhan N.F."/>
            <person name="Baker D."/>
            <person name="Gharbi K."/>
            <person name="Hall N."/>
            <person name="Watson M."/>
            <person name="Adriaenssens E.M."/>
            <person name="Foster-Nyarko E."/>
            <person name="Jarju S."/>
            <person name="Secka A."/>
            <person name="Antonio M."/>
            <person name="Oren A."/>
            <person name="Chaudhuri R.R."/>
            <person name="La Ragione R."/>
            <person name="Hildebrand F."/>
            <person name="Pallen M.J."/>
        </authorList>
    </citation>
    <scope>NUCLEOTIDE SEQUENCE</scope>
    <source>
        <strain evidence="11">3924</strain>
    </source>
</reference>
<dbReference type="FunFam" id="3.40.640.10:FF:000099">
    <property type="entry name" value="LL-diaminopimelate aminotransferase, chloroplastic"/>
    <property type="match status" value="1"/>
</dbReference>
<evidence type="ECO:0000313" key="11">
    <source>
        <dbReference type="EMBL" id="MBO8439614.1"/>
    </source>
</evidence>
<evidence type="ECO:0000256" key="3">
    <source>
        <dbReference type="ARBA" id="ARBA00013138"/>
    </source>
</evidence>
<dbReference type="Pfam" id="PF00155">
    <property type="entry name" value="Aminotran_1_2"/>
    <property type="match status" value="1"/>
</dbReference>
<dbReference type="InterPro" id="IPR015424">
    <property type="entry name" value="PyrdxlP-dep_Trfase"/>
</dbReference>
<dbReference type="InterPro" id="IPR004839">
    <property type="entry name" value="Aminotransferase_I/II_large"/>
</dbReference>
<comment type="catalytic activity">
    <reaction evidence="8">
        <text>(2S,6S)-2,6-diaminopimelate + 2-oxoglutarate = (S)-2,3,4,5-tetrahydrodipicolinate + L-glutamate + H2O + H(+)</text>
        <dbReference type="Rhea" id="RHEA:23988"/>
        <dbReference type="ChEBI" id="CHEBI:15377"/>
        <dbReference type="ChEBI" id="CHEBI:15378"/>
        <dbReference type="ChEBI" id="CHEBI:16810"/>
        <dbReference type="ChEBI" id="CHEBI:16845"/>
        <dbReference type="ChEBI" id="CHEBI:29985"/>
        <dbReference type="ChEBI" id="CHEBI:57609"/>
        <dbReference type="EC" id="2.6.1.83"/>
    </reaction>
</comment>
<dbReference type="Gene3D" id="3.40.640.10">
    <property type="entry name" value="Type I PLP-dependent aspartate aminotransferase-like (Major domain)"/>
    <property type="match status" value="1"/>
</dbReference>
<name>A0A940DLG8_9BACT</name>
<evidence type="ECO:0000256" key="2">
    <source>
        <dbReference type="ARBA" id="ARBA00004982"/>
    </source>
</evidence>
<evidence type="ECO:0000256" key="4">
    <source>
        <dbReference type="ARBA" id="ARBA00018052"/>
    </source>
</evidence>
<gene>
    <name evidence="11" type="ORF">IAC51_03080</name>
</gene>
<protein>
    <recommendedName>
        <fullName evidence="4 9">LL-diaminopimelate aminotransferase</fullName>
        <ecNumber evidence="3 9">2.6.1.83</ecNumber>
    </recommendedName>
</protein>
<dbReference type="PANTHER" id="PTHR43144">
    <property type="entry name" value="AMINOTRANSFERASE"/>
    <property type="match status" value="1"/>
</dbReference>
<keyword evidence="5 11" id="KW-0032">Aminotransferase</keyword>
<evidence type="ECO:0000259" key="10">
    <source>
        <dbReference type="Pfam" id="PF00155"/>
    </source>
</evidence>
<dbReference type="Proteomes" id="UP000712007">
    <property type="component" value="Unassembled WGS sequence"/>
</dbReference>
<comment type="caution">
    <text evidence="11">The sequence shown here is derived from an EMBL/GenBank/DDBJ whole genome shotgun (WGS) entry which is preliminary data.</text>
</comment>
<dbReference type="SUPFAM" id="SSF53383">
    <property type="entry name" value="PLP-dependent transferases"/>
    <property type="match status" value="1"/>
</dbReference>
<comment type="cofactor">
    <cofactor evidence="1">
        <name>pyridoxal 5'-phosphate</name>
        <dbReference type="ChEBI" id="CHEBI:597326"/>
    </cofactor>
</comment>
<evidence type="ECO:0000256" key="1">
    <source>
        <dbReference type="ARBA" id="ARBA00001933"/>
    </source>
</evidence>
<evidence type="ECO:0000256" key="8">
    <source>
        <dbReference type="ARBA" id="ARBA00051934"/>
    </source>
</evidence>
<dbReference type="InterPro" id="IPR019942">
    <property type="entry name" value="DapL/ALD1"/>
</dbReference>
<dbReference type="GO" id="GO:0010285">
    <property type="term" value="F:L,L-diaminopimelate aminotransferase activity"/>
    <property type="evidence" value="ECO:0007669"/>
    <property type="project" value="UniProtKB-EC"/>
</dbReference>
<sequence>MKLNLNYNKLEENYLFTEIAKRTAEFAKAHPEKPLIKLGIGDVTRPLAPVAADAIIKAVEELKHVETFRGYGPELGYGFAKRAVQRYYATYGIEVDTEEITIGDGIGEDIANVTDLFAHGENHVLIPDPVYPLYKATSPMDGQKITYLECNKENGFLPTPPDFAADMIYLCSPNNPTGATFSLEQMQAWVDYANRHGAIILYDNAYERFIGEDGKPHSIFAAKGARTCAIEFNSLSKTAGFTCVRSGYTFIPKELERDGMSLLRMWQQRQTTKYNGAPYMTQRGLEAALSEEGVAQADRNIDYYRRNVKLITDVLDKKGIFYSGGVNSPYIWMECPHGMKSWEFFDWLLNTAYVVGTPGVGFGACGEGYFRLTSFNTYENTAEAMERIEKLL</sequence>
<dbReference type="InterPro" id="IPR015421">
    <property type="entry name" value="PyrdxlP-dep_Trfase_major"/>
</dbReference>
<dbReference type="CDD" id="cd00609">
    <property type="entry name" value="AAT_like"/>
    <property type="match status" value="1"/>
</dbReference>
<evidence type="ECO:0000256" key="9">
    <source>
        <dbReference type="NCBIfam" id="TIGR03542"/>
    </source>
</evidence>
<evidence type="ECO:0000256" key="5">
    <source>
        <dbReference type="ARBA" id="ARBA00022576"/>
    </source>
</evidence>
<dbReference type="EMBL" id="JADIMV010000052">
    <property type="protein sequence ID" value="MBO8439614.1"/>
    <property type="molecule type" value="Genomic_DNA"/>
</dbReference>
<dbReference type="InterPro" id="IPR015422">
    <property type="entry name" value="PyrdxlP-dep_Trfase_small"/>
</dbReference>
<evidence type="ECO:0000256" key="6">
    <source>
        <dbReference type="ARBA" id="ARBA00022679"/>
    </source>
</evidence>
<evidence type="ECO:0000313" key="12">
    <source>
        <dbReference type="Proteomes" id="UP000712007"/>
    </source>
</evidence>
<dbReference type="GO" id="GO:0030170">
    <property type="term" value="F:pyridoxal phosphate binding"/>
    <property type="evidence" value="ECO:0007669"/>
    <property type="project" value="UniProtKB-UniRule"/>
</dbReference>
<dbReference type="Gene3D" id="3.90.1150.10">
    <property type="entry name" value="Aspartate Aminotransferase, domain 1"/>
    <property type="match status" value="1"/>
</dbReference>
<proteinExistence type="predicted"/>
<reference evidence="11" key="1">
    <citation type="submission" date="2020-10" db="EMBL/GenBank/DDBJ databases">
        <authorList>
            <person name="Gilroy R."/>
        </authorList>
    </citation>
    <scope>NUCLEOTIDE SEQUENCE</scope>
    <source>
        <strain evidence="11">3924</strain>
    </source>
</reference>
<keyword evidence="7" id="KW-0663">Pyridoxal phosphate</keyword>
<evidence type="ECO:0000256" key="7">
    <source>
        <dbReference type="ARBA" id="ARBA00022898"/>
    </source>
</evidence>
<dbReference type="EC" id="2.6.1.83" evidence="3 9"/>
<accession>A0A940DLG8</accession>
<keyword evidence="6 11" id="KW-0808">Transferase</keyword>
<organism evidence="11 12">
    <name type="scientific">Candidatus Aphodosoma intestinipullorum</name>
    <dbReference type="NCBI Taxonomy" id="2840674"/>
    <lineage>
        <taxon>Bacteria</taxon>
        <taxon>Pseudomonadati</taxon>
        <taxon>Bacteroidota</taxon>
        <taxon>Bacteroidia</taxon>
        <taxon>Bacteroidales</taxon>
        <taxon>Candidatus Aphodosoma</taxon>
    </lineage>
</organism>
<dbReference type="NCBIfam" id="TIGR03542">
    <property type="entry name" value="DAPAT_plant"/>
    <property type="match status" value="1"/>
</dbReference>
<dbReference type="AlphaFoldDB" id="A0A940DLG8"/>